<name>A0ABU5E5P6_9PROT</name>
<dbReference type="InterPro" id="IPR006047">
    <property type="entry name" value="GH13_cat_dom"/>
</dbReference>
<evidence type="ECO:0000256" key="4">
    <source>
        <dbReference type="ARBA" id="ARBA00022723"/>
    </source>
</evidence>
<organism evidence="9 10">
    <name type="scientific">Dongia soli</name>
    <dbReference type="NCBI Taxonomy" id="600628"/>
    <lineage>
        <taxon>Bacteria</taxon>
        <taxon>Pseudomonadati</taxon>
        <taxon>Pseudomonadota</taxon>
        <taxon>Alphaproteobacteria</taxon>
        <taxon>Rhodospirillales</taxon>
        <taxon>Dongiaceae</taxon>
        <taxon>Dongia</taxon>
    </lineage>
</organism>
<dbReference type="Proteomes" id="UP001279642">
    <property type="component" value="Unassembled WGS sequence"/>
</dbReference>
<evidence type="ECO:0000313" key="9">
    <source>
        <dbReference type="EMBL" id="MDY0881627.1"/>
    </source>
</evidence>
<keyword evidence="4" id="KW-0479">Metal-binding</keyword>
<comment type="catalytic activity">
    <reaction evidence="1">
        <text>D-maltose = alpha,alpha-trehalose</text>
        <dbReference type="Rhea" id="RHEA:15145"/>
        <dbReference type="ChEBI" id="CHEBI:16551"/>
        <dbReference type="ChEBI" id="CHEBI:17306"/>
        <dbReference type="EC" id="5.4.99.16"/>
    </reaction>
</comment>
<dbReference type="InterPro" id="IPR045857">
    <property type="entry name" value="O16G_dom_2"/>
</dbReference>
<evidence type="ECO:0000259" key="8">
    <source>
        <dbReference type="SMART" id="SM00642"/>
    </source>
</evidence>
<dbReference type="InterPro" id="IPR013780">
    <property type="entry name" value="Glyco_hydro_b"/>
</dbReference>
<dbReference type="SMART" id="SM00642">
    <property type="entry name" value="Aamy"/>
    <property type="match status" value="1"/>
</dbReference>
<dbReference type="Gene3D" id="3.20.20.80">
    <property type="entry name" value="Glycosidases"/>
    <property type="match status" value="1"/>
</dbReference>
<dbReference type="InterPro" id="IPR032091">
    <property type="entry name" value="Malt_amylase-like_C"/>
</dbReference>
<protein>
    <recommendedName>
        <fullName evidence="3">maltose alpha-D-glucosyltransferase</fullName>
        <ecNumber evidence="3">5.4.99.16</ecNumber>
    </recommendedName>
    <alternativeName>
        <fullName evidence="7">Maltose alpha-D-glucosyltransferase</fullName>
    </alternativeName>
</protein>
<keyword evidence="5" id="KW-0106">Calcium</keyword>
<dbReference type="Gene3D" id="3.90.400.10">
    <property type="entry name" value="Oligo-1,6-glucosidase, Domain 2"/>
    <property type="match status" value="1"/>
</dbReference>
<dbReference type="InterPro" id="IPR012811">
    <property type="entry name" value="TreS_maltokin_C_dom"/>
</dbReference>
<dbReference type="RefSeq" id="WP_320506686.1">
    <property type="nucleotide sequence ID" value="NZ_JAXCLW010000001.1"/>
</dbReference>
<proteinExistence type="inferred from homology"/>
<evidence type="ECO:0000256" key="5">
    <source>
        <dbReference type="ARBA" id="ARBA00022837"/>
    </source>
</evidence>
<keyword evidence="10" id="KW-1185">Reference proteome</keyword>
<accession>A0ABU5E5P6</accession>
<evidence type="ECO:0000256" key="7">
    <source>
        <dbReference type="ARBA" id="ARBA00031378"/>
    </source>
</evidence>
<dbReference type="SUPFAM" id="SSF56112">
    <property type="entry name" value="Protein kinase-like (PK-like)"/>
    <property type="match status" value="1"/>
</dbReference>
<dbReference type="NCBIfam" id="TIGR02456">
    <property type="entry name" value="treS_nterm"/>
    <property type="match status" value="1"/>
</dbReference>
<dbReference type="NCBIfam" id="TIGR02457">
    <property type="entry name" value="TreS_Cterm"/>
    <property type="match status" value="1"/>
</dbReference>
<dbReference type="InterPro" id="IPR011009">
    <property type="entry name" value="Kinase-like_dom_sf"/>
</dbReference>
<dbReference type="EC" id="5.4.99.16" evidence="3"/>
<evidence type="ECO:0000313" key="10">
    <source>
        <dbReference type="Proteomes" id="UP001279642"/>
    </source>
</evidence>
<dbReference type="InterPro" id="IPR012810">
    <property type="entry name" value="TreS/a-amylase_N"/>
</dbReference>
<dbReference type="GO" id="GO:0047471">
    <property type="term" value="F:maltose alpha-D-glucosyltransferase activity"/>
    <property type="evidence" value="ECO:0007669"/>
    <property type="project" value="UniProtKB-EC"/>
</dbReference>
<dbReference type="SUPFAM" id="SSF51011">
    <property type="entry name" value="Glycosyl hydrolase domain"/>
    <property type="match status" value="1"/>
</dbReference>
<dbReference type="EMBL" id="JAXCLW010000001">
    <property type="protein sequence ID" value="MDY0881627.1"/>
    <property type="molecule type" value="Genomic_DNA"/>
</dbReference>
<dbReference type="PANTHER" id="PTHR10357">
    <property type="entry name" value="ALPHA-AMYLASE FAMILY MEMBER"/>
    <property type="match status" value="1"/>
</dbReference>
<dbReference type="InterPro" id="IPR017853">
    <property type="entry name" value="GH"/>
</dbReference>
<dbReference type="Gene3D" id="3.90.1200.10">
    <property type="match status" value="1"/>
</dbReference>
<comment type="similarity">
    <text evidence="2">Belongs to the glycosyl hydrolase 13 family. TreS subfamily.</text>
</comment>
<comment type="caution">
    <text evidence="9">The sequence shown here is derived from an EMBL/GenBank/DDBJ whole genome shotgun (WGS) entry which is preliminary data.</text>
</comment>
<evidence type="ECO:0000256" key="6">
    <source>
        <dbReference type="ARBA" id="ARBA00023235"/>
    </source>
</evidence>
<feature type="domain" description="Glycosyl hydrolase family 13 catalytic" evidence="8">
    <location>
        <begin position="33"/>
        <end position="432"/>
    </location>
</feature>
<dbReference type="Pfam" id="PF16657">
    <property type="entry name" value="Malt_amylase_C"/>
    <property type="match status" value="1"/>
</dbReference>
<evidence type="ECO:0000256" key="3">
    <source>
        <dbReference type="ARBA" id="ARBA00012619"/>
    </source>
</evidence>
<evidence type="ECO:0000256" key="1">
    <source>
        <dbReference type="ARBA" id="ARBA00001595"/>
    </source>
</evidence>
<sequence>MNRQTRQGLQLVRPRTIFDRSDPLWFKRALIYEVHVKAFYDSNNDGMGDIAGLTQKLDYLQDLGITALWLLPFYPSPLKDDGYDIAKYAAINPAYGNMRDFRRLVRACHDRGIRVITELVINHTSDQHAWFERARRAKPGSVARNFYVWSDTDQKYSDARIIFTDTEKSNWTWDPVAGAYYWHRFYSHQPDLNFDNPALLRELIKIMRFWLDMGVDGLRLDAIPYLVEREGTNCENLSETHDIIRQIRKEIDASYPDRMLLAEANQWPEDAAAYFGNGDECHMCFHFPLMPRIYMAIAQEDRHPITDIMRQTPEIPANCQWGIFLRNHDELTLEMVTDQERDYLWSFYAADSRMRLNLGIRRRLAPLLGNDRQKIELLNSLLLSMPGTPIIYYGDEIGMGDNVYLGDRDGVRTPMQWTSDRNGGFSGCDPERLYLPTLMDPIYGYESVNVEAQSRSPSSLLNWMKRTISVCKQHKAFGLGTLRFLYPGNRKVLAYLREHEEEVVLCVVNLSRSAQAVELDLSRFKGRVPVELLGRSPFPPIGDLPYLLTLPSYGVFWFILPELADAPRWHAATPEPLPEFSTLVMRDSWDSLTSGRESQELANNVLPKFIAQQRWFAAKDDRVASARMISYGTLVKGDREYLLLQSELSLANSGETQRYFIPLDKSWEDAAGTTGWPLTPFMLAKARRHAKVGAIYDALAADHFTLAVIDAMRNNIEIRGQQGTTIFRATEMLQDVAMDDVQVSRMGVEQSNSSVIIGDKAVLKIYRRLTTGEHPEVEIARFLTQKAGYPNIPPLLGTAEQQDTDGSLHALAVLTGFVRNQGDGWTYTLGYLDRFFDETRLVETADTPSPVEQHGAYLEKAKMLGRRTGELHLAFSSDDSSPAFAPEPITNGDFQEWRKSINKQATQAFAALKRRLGDPDRIIHDAAEKLLSRRDECMAAIQRLTAGKSAAYKIRIHGDYHLGQVLIAQNDFYILDFEGEPSRSLAERRAKYAAFKDVAGMLRSFEYAGWAALFAREEHEPGILVKLESATEVWRGCAQQSFLNSYLETVNNSPSCPPDRDDAMALLNLFLLEKALYEINYEAANRPSWLRIPLAGLNRLLDSLAAAKG</sequence>
<keyword evidence="6 9" id="KW-0413">Isomerase</keyword>
<dbReference type="Pfam" id="PF00128">
    <property type="entry name" value="Alpha-amylase"/>
    <property type="match status" value="2"/>
</dbReference>
<gene>
    <name evidence="9" type="primary">treS</name>
    <name evidence="9" type="ORF">SMD27_02105</name>
</gene>
<dbReference type="PANTHER" id="PTHR10357:SF219">
    <property type="entry name" value="MALTOSE ALPHA-D-GLUCOSYLTRANSFERASE"/>
    <property type="match status" value="1"/>
</dbReference>
<dbReference type="SUPFAM" id="SSF51445">
    <property type="entry name" value="(Trans)glycosidases"/>
    <property type="match status" value="1"/>
</dbReference>
<evidence type="ECO:0000256" key="2">
    <source>
        <dbReference type="ARBA" id="ARBA00005496"/>
    </source>
</evidence>
<reference evidence="9 10" key="1">
    <citation type="journal article" date="2016" name="Antonie Van Leeuwenhoek">
        <title>Dongia soli sp. nov., isolated from soil from Dokdo, Korea.</title>
        <authorList>
            <person name="Kim D.U."/>
            <person name="Lee H."/>
            <person name="Kim H."/>
            <person name="Kim S.G."/>
            <person name="Ka J.O."/>
        </authorList>
    </citation>
    <scope>NUCLEOTIDE SEQUENCE [LARGE SCALE GENOMIC DNA]</scope>
    <source>
        <strain evidence="9 10">D78</strain>
    </source>
</reference>
<dbReference type="CDD" id="cd11334">
    <property type="entry name" value="AmyAc_TreS"/>
    <property type="match status" value="1"/>
</dbReference>
<dbReference type="Gene3D" id="2.60.40.1180">
    <property type="entry name" value="Golgi alpha-mannosidase II"/>
    <property type="match status" value="1"/>
</dbReference>